<gene>
    <name evidence="2" type="ORF">A3H70_01035</name>
</gene>
<protein>
    <recommendedName>
        <fullName evidence="1">PIN domain-containing protein</fullName>
    </recommendedName>
</protein>
<sequence>MYTLDTNALIYYLKNEAKAVLALNNLLVQNTTLYASSVTELELFSFPAIATDEAKKIDALLNTISIIPPIPA</sequence>
<dbReference type="AlphaFoldDB" id="A0A1G2BVA5"/>
<comment type="caution">
    <text evidence="2">The sequence shown here is derived from an EMBL/GenBank/DDBJ whole genome shotgun (WGS) entry which is preliminary data.</text>
</comment>
<accession>A0A1G2BVA5</accession>
<dbReference type="Pfam" id="PF01850">
    <property type="entry name" value="PIN"/>
    <property type="match status" value="1"/>
</dbReference>
<reference evidence="2 3" key="1">
    <citation type="journal article" date="2016" name="Nat. Commun.">
        <title>Thousands of microbial genomes shed light on interconnected biogeochemical processes in an aquifer system.</title>
        <authorList>
            <person name="Anantharaman K."/>
            <person name="Brown C.T."/>
            <person name="Hug L.A."/>
            <person name="Sharon I."/>
            <person name="Castelle C.J."/>
            <person name="Probst A.J."/>
            <person name="Thomas B.C."/>
            <person name="Singh A."/>
            <person name="Wilkins M.J."/>
            <person name="Karaoz U."/>
            <person name="Brodie E.L."/>
            <person name="Williams K.H."/>
            <person name="Hubbard S.S."/>
            <person name="Banfield J.F."/>
        </authorList>
    </citation>
    <scope>NUCLEOTIDE SEQUENCE [LARGE SCALE GENOMIC DNA]</scope>
</reference>
<organism evidence="2 3">
    <name type="scientific">Candidatus Komeilibacteria bacterium RIFCSPLOWO2_02_FULL_48_11</name>
    <dbReference type="NCBI Taxonomy" id="1798553"/>
    <lineage>
        <taxon>Bacteria</taxon>
        <taxon>Candidatus Komeiliibacteriota</taxon>
    </lineage>
</organism>
<dbReference type="InterPro" id="IPR002716">
    <property type="entry name" value="PIN_dom"/>
</dbReference>
<evidence type="ECO:0000313" key="3">
    <source>
        <dbReference type="Proteomes" id="UP000178109"/>
    </source>
</evidence>
<feature type="domain" description="PIN" evidence="1">
    <location>
        <begin position="3"/>
        <end position="64"/>
    </location>
</feature>
<dbReference type="EMBL" id="MHKO01000026">
    <property type="protein sequence ID" value="OGY92220.1"/>
    <property type="molecule type" value="Genomic_DNA"/>
</dbReference>
<proteinExistence type="predicted"/>
<dbReference type="SUPFAM" id="SSF88723">
    <property type="entry name" value="PIN domain-like"/>
    <property type="match status" value="1"/>
</dbReference>
<name>A0A1G2BVA5_9BACT</name>
<evidence type="ECO:0000313" key="2">
    <source>
        <dbReference type="EMBL" id="OGY92220.1"/>
    </source>
</evidence>
<evidence type="ECO:0000259" key="1">
    <source>
        <dbReference type="Pfam" id="PF01850"/>
    </source>
</evidence>
<dbReference type="Proteomes" id="UP000178109">
    <property type="component" value="Unassembled WGS sequence"/>
</dbReference>
<dbReference type="Gene3D" id="3.40.50.1010">
    <property type="entry name" value="5'-nuclease"/>
    <property type="match status" value="1"/>
</dbReference>
<dbReference type="InterPro" id="IPR029060">
    <property type="entry name" value="PIN-like_dom_sf"/>
</dbReference>